<dbReference type="InParanoid" id="A0A1V8TGK9"/>
<dbReference type="PANTHER" id="PTHR42085">
    <property type="entry name" value="F-BOX DOMAIN-CONTAINING PROTEIN"/>
    <property type="match status" value="1"/>
</dbReference>
<protein>
    <recommendedName>
        <fullName evidence="3">F-box domain-containing protein</fullName>
    </recommendedName>
</protein>
<dbReference type="PANTHER" id="PTHR42085:SF2">
    <property type="entry name" value="F-BOX DOMAIN-CONTAINING PROTEIN"/>
    <property type="match status" value="1"/>
</dbReference>
<reference evidence="2" key="1">
    <citation type="submission" date="2017-03" db="EMBL/GenBank/DDBJ databases">
        <title>Genomes of endolithic fungi from Antarctica.</title>
        <authorList>
            <person name="Coleine C."/>
            <person name="Masonjones S."/>
            <person name="Stajich J.E."/>
        </authorList>
    </citation>
    <scope>NUCLEOTIDE SEQUENCE [LARGE SCALE GENOMIC DNA]</scope>
    <source>
        <strain evidence="2">CCFEE 5527</strain>
    </source>
</reference>
<dbReference type="Proteomes" id="UP000192596">
    <property type="component" value="Unassembled WGS sequence"/>
</dbReference>
<name>A0A1V8TGK9_9PEZI</name>
<sequence>MASSGSFRFLDLPSELQLIILEYAVVQPAPILLTIDAAAPRLSKAVRYMAAPPLLRVSQLIRRDALKIHFSMNTFRSACDDQTPKRHNCRVLIEWLCRVPRTELRLIRLIIAHDPKVGWNLGIGFDQLIRTYAIESLVSSVSSGLNPVGTNPTPTHVEVIVEALPSDGRRARRDTCSYNGRGDPVPFFTYFFSTNADHVPTTELSGELAFPGGPPTYSIHFGVETESVRIVSADNVDQADLEDVMDENW</sequence>
<evidence type="ECO:0000313" key="1">
    <source>
        <dbReference type="EMBL" id="OQO10519.1"/>
    </source>
</evidence>
<comment type="caution">
    <text evidence="1">The sequence shown here is derived from an EMBL/GenBank/DDBJ whole genome shotgun (WGS) entry which is preliminary data.</text>
</comment>
<dbReference type="AlphaFoldDB" id="A0A1V8TGK9"/>
<dbReference type="OrthoDB" id="62952at2759"/>
<accession>A0A1V8TGK9</accession>
<proteinExistence type="predicted"/>
<organism evidence="1 2">
    <name type="scientific">Cryoendolithus antarcticus</name>
    <dbReference type="NCBI Taxonomy" id="1507870"/>
    <lineage>
        <taxon>Eukaryota</taxon>
        <taxon>Fungi</taxon>
        <taxon>Dikarya</taxon>
        <taxon>Ascomycota</taxon>
        <taxon>Pezizomycotina</taxon>
        <taxon>Dothideomycetes</taxon>
        <taxon>Dothideomycetidae</taxon>
        <taxon>Cladosporiales</taxon>
        <taxon>Cladosporiaceae</taxon>
        <taxon>Cryoendolithus</taxon>
    </lineage>
</organism>
<dbReference type="InterPro" id="IPR038883">
    <property type="entry name" value="AN11006-like"/>
</dbReference>
<evidence type="ECO:0000313" key="2">
    <source>
        <dbReference type="Proteomes" id="UP000192596"/>
    </source>
</evidence>
<evidence type="ECO:0008006" key="3">
    <source>
        <dbReference type="Google" id="ProtNLM"/>
    </source>
</evidence>
<keyword evidence="2" id="KW-1185">Reference proteome</keyword>
<gene>
    <name evidence="1" type="ORF">B0A48_03816</name>
</gene>
<dbReference type="EMBL" id="NAJO01000008">
    <property type="protein sequence ID" value="OQO10519.1"/>
    <property type="molecule type" value="Genomic_DNA"/>
</dbReference>